<organism evidence="2 3">
    <name type="scientific">Embleya hyalina</name>
    <dbReference type="NCBI Taxonomy" id="516124"/>
    <lineage>
        <taxon>Bacteria</taxon>
        <taxon>Bacillati</taxon>
        <taxon>Actinomycetota</taxon>
        <taxon>Actinomycetes</taxon>
        <taxon>Kitasatosporales</taxon>
        <taxon>Streptomycetaceae</taxon>
        <taxon>Embleya</taxon>
    </lineage>
</organism>
<dbReference type="EMBL" id="BIFH01000039">
    <property type="protein sequence ID" value="GCE00382.1"/>
    <property type="molecule type" value="Genomic_DNA"/>
</dbReference>
<reference evidence="2 3" key="1">
    <citation type="submission" date="2018-12" db="EMBL/GenBank/DDBJ databases">
        <title>Draft genome sequence of Embleya hyalina NBRC 13850T.</title>
        <authorList>
            <person name="Komaki H."/>
            <person name="Hosoyama A."/>
            <person name="Kimura A."/>
            <person name="Ichikawa N."/>
            <person name="Tamura T."/>
        </authorList>
    </citation>
    <scope>NUCLEOTIDE SEQUENCE [LARGE SCALE GENOMIC DNA]</scope>
    <source>
        <strain evidence="2 3">NBRC 13850</strain>
    </source>
</reference>
<feature type="compositionally biased region" description="Basic and acidic residues" evidence="1">
    <location>
        <begin position="80"/>
        <end position="93"/>
    </location>
</feature>
<feature type="region of interest" description="Disordered" evidence="1">
    <location>
        <begin position="44"/>
        <end position="93"/>
    </location>
</feature>
<dbReference type="OrthoDB" id="4350194at2"/>
<keyword evidence="3" id="KW-1185">Reference proteome</keyword>
<gene>
    <name evidence="2" type="ORF">EHYA_08107</name>
</gene>
<comment type="caution">
    <text evidence="2">The sequence shown here is derived from an EMBL/GenBank/DDBJ whole genome shotgun (WGS) entry which is preliminary data.</text>
</comment>
<feature type="compositionally biased region" description="Polar residues" evidence="1">
    <location>
        <begin position="56"/>
        <end position="69"/>
    </location>
</feature>
<dbReference type="RefSeq" id="WP_126642113.1">
    <property type="nucleotide sequence ID" value="NZ_BIFH01000039.1"/>
</dbReference>
<evidence type="ECO:0000313" key="3">
    <source>
        <dbReference type="Proteomes" id="UP000286931"/>
    </source>
</evidence>
<evidence type="ECO:0000313" key="2">
    <source>
        <dbReference type="EMBL" id="GCE00382.1"/>
    </source>
</evidence>
<protein>
    <submittedName>
        <fullName evidence="2">Uncharacterized protein</fullName>
    </submittedName>
</protein>
<dbReference type="AlphaFoldDB" id="A0A401Z0M5"/>
<sequence length="299" mass="31246">MSPIAPRPTVRRQSASTATPRGRRRGLVTTVAVAATIALTGSLAACGPKKDEGKASSATVESPKTTGAADTSAAPGAEPAKPEKSDKGEAKGGTDKVAQDLLAYLKTTRHGGVVSEVRIAKQYERYEVTVNTTLPAEVSITEDVKGANARMDKGRKLAVEALQWTQDSAALTISSVSVLDKEKGTAGIENGAEKDGDRAGSEKYAADMLAELKTTTYGSLVTKVRIAKTYSGYDIAVMTTLPAEVSLTENLTAESARMDKAGKLANEAKQWAQSNTGRKVSSVEVLDVEKGMAGIENVG</sequence>
<name>A0A401Z0M5_9ACTN</name>
<evidence type="ECO:0000256" key="1">
    <source>
        <dbReference type="SAM" id="MobiDB-lite"/>
    </source>
</evidence>
<accession>A0A401Z0M5</accession>
<dbReference type="Proteomes" id="UP000286931">
    <property type="component" value="Unassembled WGS sequence"/>
</dbReference>
<feature type="region of interest" description="Disordered" evidence="1">
    <location>
        <begin position="1"/>
        <end position="26"/>
    </location>
</feature>
<proteinExistence type="predicted"/>